<comment type="caution">
    <text evidence="1">The sequence shown here is derived from an EMBL/GenBank/DDBJ whole genome shotgun (WGS) entry which is preliminary data.</text>
</comment>
<reference evidence="1 2" key="1">
    <citation type="submission" date="2015-01" db="EMBL/GenBank/DDBJ databases">
        <title>Evolution of Trichinella species and genotypes.</title>
        <authorList>
            <person name="Korhonen P.K."/>
            <person name="Edoardo P."/>
            <person name="Giuseppe L.R."/>
            <person name="Gasser R.B."/>
        </authorList>
    </citation>
    <scope>NUCLEOTIDE SEQUENCE [LARGE SCALE GENOMIC DNA]</scope>
    <source>
        <strain evidence="1">ISS1980</strain>
    </source>
</reference>
<evidence type="ECO:0000313" key="1">
    <source>
        <dbReference type="EMBL" id="KRZ67887.1"/>
    </source>
</evidence>
<evidence type="ECO:0000313" key="2">
    <source>
        <dbReference type="Proteomes" id="UP000054843"/>
    </source>
</evidence>
<name>A0A0V1M875_9BILA</name>
<dbReference type="EMBL" id="JYDO01000182">
    <property type="protein sequence ID" value="KRZ67887.1"/>
    <property type="molecule type" value="Genomic_DNA"/>
</dbReference>
<sequence>MRQTTSIGWNFYSSTSASYQRASCQVRRKGNVSEDGESIRSKCEVSYSI</sequence>
<protein>
    <submittedName>
        <fullName evidence="1">Uncharacterized protein</fullName>
    </submittedName>
</protein>
<organism evidence="1 2">
    <name type="scientific">Trichinella papuae</name>
    <dbReference type="NCBI Taxonomy" id="268474"/>
    <lineage>
        <taxon>Eukaryota</taxon>
        <taxon>Metazoa</taxon>
        <taxon>Ecdysozoa</taxon>
        <taxon>Nematoda</taxon>
        <taxon>Enoplea</taxon>
        <taxon>Dorylaimia</taxon>
        <taxon>Trichinellida</taxon>
        <taxon>Trichinellidae</taxon>
        <taxon>Trichinella</taxon>
    </lineage>
</organism>
<gene>
    <name evidence="1" type="ORF">T10_11982</name>
</gene>
<dbReference type="Proteomes" id="UP000054843">
    <property type="component" value="Unassembled WGS sequence"/>
</dbReference>
<dbReference type="AlphaFoldDB" id="A0A0V1M875"/>
<accession>A0A0V1M875</accession>
<keyword evidence="2" id="KW-1185">Reference proteome</keyword>
<proteinExistence type="predicted"/>